<dbReference type="Gene3D" id="3.40.190.10">
    <property type="entry name" value="Periplasmic binding protein-like II"/>
    <property type="match status" value="2"/>
</dbReference>
<evidence type="ECO:0000256" key="3">
    <source>
        <dbReference type="ARBA" id="ARBA00022729"/>
    </source>
</evidence>
<proteinExistence type="inferred from homology"/>
<comment type="similarity">
    <text evidence="1">Belongs to the bacterial solute-binding protein 1 family.</text>
</comment>
<evidence type="ECO:0000313" key="4">
    <source>
        <dbReference type="EMBL" id="EMA53682.1"/>
    </source>
</evidence>
<protein>
    <submittedName>
        <fullName evidence="4">Sugar ABC transporter substrate binding protein</fullName>
    </submittedName>
</protein>
<dbReference type="PANTHER" id="PTHR43649:SF34">
    <property type="entry name" value="ABC TRANSPORTER PERIPLASMIC-BINDING PROTEIN YCJN-RELATED"/>
    <property type="match status" value="1"/>
</dbReference>
<evidence type="ECO:0000256" key="1">
    <source>
        <dbReference type="ARBA" id="ARBA00008520"/>
    </source>
</evidence>
<keyword evidence="3" id="KW-0732">Signal</keyword>
<comment type="caution">
    <text evidence="4">The sequence shown here is derived from an EMBL/GenBank/DDBJ whole genome shotgun (WGS) entry which is preliminary data.</text>
</comment>
<name>M0N6X7_9EURY</name>
<evidence type="ECO:0000313" key="5">
    <source>
        <dbReference type="Proteomes" id="UP000011625"/>
    </source>
</evidence>
<keyword evidence="2" id="KW-0813">Transport</keyword>
<dbReference type="PROSITE" id="PS51257">
    <property type="entry name" value="PROKAR_LIPOPROTEIN"/>
    <property type="match status" value="1"/>
</dbReference>
<dbReference type="AlphaFoldDB" id="M0N6X7"/>
<reference evidence="4 5" key="1">
    <citation type="journal article" date="2014" name="PLoS Genet.">
        <title>Phylogenetically driven sequencing of extremely halophilic archaea reveals strategies for static and dynamic osmo-response.</title>
        <authorList>
            <person name="Becker E.A."/>
            <person name="Seitzer P.M."/>
            <person name="Tritt A."/>
            <person name="Larsen D."/>
            <person name="Krusor M."/>
            <person name="Yao A.I."/>
            <person name="Wu D."/>
            <person name="Madern D."/>
            <person name="Eisen J.A."/>
            <person name="Darling A.E."/>
            <person name="Facciotti M.T."/>
        </authorList>
    </citation>
    <scope>NUCLEOTIDE SEQUENCE [LARGE SCALE GENOMIC DNA]</scope>
    <source>
        <strain evidence="4 5">DSM 8989</strain>
    </source>
</reference>
<evidence type="ECO:0000256" key="2">
    <source>
        <dbReference type="ARBA" id="ARBA00022448"/>
    </source>
</evidence>
<organism evidence="4 5">
    <name type="scientific">Halococcus salifodinae DSM 8989</name>
    <dbReference type="NCBI Taxonomy" id="1227456"/>
    <lineage>
        <taxon>Archaea</taxon>
        <taxon>Methanobacteriati</taxon>
        <taxon>Methanobacteriota</taxon>
        <taxon>Stenosarchaea group</taxon>
        <taxon>Halobacteria</taxon>
        <taxon>Halobacteriales</taxon>
        <taxon>Halococcaceae</taxon>
        <taxon>Halococcus</taxon>
    </lineage>
</organism>
<dbReference type="STRING" id="1227456.C450_07232"/>
<dbReference type="Pfam" id="PF13416">
    <property type="entry name" value="SBP_bac_8"/>
    <property type="match status" value="1"/>
</dbReference>
<dbReference type="InterPro" id="IPR006059">
    <property type="entry name" value="SBP"/>
</dbReference>
<accession>M0N6X7</accession>
<dbReference type="EMBL" id="AOME01000050">
    <property type="protein sequence ID" value="EMA53682.1"/>
    <property type="molecule type" value="Genomic_DNA"/>
</dbReference>
<dbReference type="PANTHER" id="PTHR43649">
    <property type="entry name" value="ARABINOSE-BINDING PROTEIN-RELATED"/>
    <property type="match status" value="1"/>
</dbReference>
<dbReference type="SUPFAM" id="SSF53850">
    <property type="entry name" value="Periplasmic binding protein-like II"/>
    <property type="match status" value="1"/>
</dbReference>
<gene>
    <name evidence="4" type="ORF">C450_07232</name>
</gene>
<dbReference type="PATRIC" id="fig|1227456.3.peg.1443"/>
<dbReference type="InterPro" id="IPR050490">
    <property type="entry name" value="Bact_solute-bd_prot1"/>
</dbReference>
<dbReference type="Proteomes" id="UP000011625">
    <property type="component" value="Unassembled WGS sequence"/>
</dbReference>
<keyword evidence="5" id="KW-1185">Reference proteome</keyword>
<sequence>MKAAGASGAATALAGCTVGGNEAGSNSIRWITSTDMAGESTAIKKALRNAGMSNDVNLEMVAGPASTDQRQSQYTRWLSADLDEPALLDMDSGWTLNYINRGQLLDLSNELPEKLLNRINNKYFQASVNTAKSPNGNLYAVPMYVDFGSMLYRKDLVKNAGYSPEKENWATESMRWKRFSKIVADTKEKSGVNYGFGWQGNIYEGLSCCNFNEFMSSWGGAYFGGRDTLLGPVGNRPVTVNKQPVVDAVKMLKTFIFGSNAPNTLDGYEQISPNAVLSWIEDSSLSPFTAGNMVALRQWPYAIAAAGAEDALGDKLGVMPMPYATPEQNSKYKNIGGPMAALGGWHIGVNPNTSKKEQAMEVVGALTQPSFQIKLFEILGLLPPNQQLLATREAKQIPTVGKYIDTLQVAGKNSIPRPASVVWPQESGKIAQQVHAGMDGSAPPKQAMSTLQSQLEQIEDYNN</sequence>